<feature type="transmembrane region" description="Helical" evidence="13">
    <location>
        <begin position="200"/>
        <end position="217"/>
    </location>
</feature>
<evidence type="ECO:0000256" key="12">
    <source>
        <dbReference type="ARBA" id="ARBA00034018"/>
    </source>
</evidence>
<evidence type="ECO:0000256" key="7">
    <source>
        <dbReference type="ARBA" id="ARBA00022741"/>
    </source>
</evidence>
<evidence type="ECO:0000256" key="3">
    <source>
        <dbReference type="ARBA" id="ARBA00012191"/>
    </source>
</evidence>
<evidence type="ECO:0000256" key="11">
    <source>
        <dbReference type="ARBA" id="ARBA00023136"/>
    </source>
</evidence>
<dbReference type="InterPro" id="IPR050173">
    <property type="entry name" value="ABC_transporter_C-like"/>
</dbReference>
<dbReference type="Gene3D" id="1.20.1560.10">
    <property type="entry name" value="ABC transporter type 1, transmembrane domain"/>
    <property type="match status" value="2"/>
</dbReference>
<feature type="transmembrane region" description="Helical" evidence="13">
    <location>
        <begin position="400"/>
        <end position="416"/>
    </location>
</feature>
<evidence type="ECO:0000256" key="1">
    <source>
        <dbReference type="ARBA" id="ARBA00004141"/>
    </source>
</evidence>
<feature type="transmembrane region" description="Helical" evidence="13">
    <location>
        <begin position="1102"/>
        <end position="1122"/>
    </location>
</feature>
<dbReference type="InterPro" id="IPR036640">
    <property type="entry name" value="ABC1_TM_sf"/>
</dbReference>
<reference evidence="16 17" key="1">
    <citation type="submission" date="2023-01" db="EMBL/GenBank/DDBJ databases">
        <authorList>
            <person name="Kreplak J."/>
        </authorList>
    </citation>
    <scope>NUCLEOTIDE SEQUENCE [LARGE SCALE GENOMIC DNA]</scope>
</reference>
<keyword evidence="17" id="KW-1185">Reference proteome</keyword>
<dbReference type="FunFam" id="3.40.50.300:FF:000169">
    <property type="entry name" value="ABC transporter C family member 3"/>
    <property type="match status" value="1"/>
</dbReference>
<keyword evidence="8" id="KW-0067">ATP-binding</keyword>
<keyword evidence="5 13" id="KW-0812">Transmembrane</keyword>
<dbReference type="InterPro" id="IPR044746">
    <property type="entry name" value="ABCC_6TM_D1"/>
</dbReference>
<comment type="similarity">
    <text evidence="2">Belongs to the ABC transporter superfamily. ABCC family. Conjugate transporter (TC 3.A.1.208) subfamily.</text>
</comment>
<dbReference type="SMART" id="SM00382">
    <property type="entry name" value="AAA"/>
    <property type="match status" value="2"/>
</dbReference>
<feature type="domain" description="ABC transporter" evidence="14">
    <location>
        <begin position="572"/>
        <end position="795"/>
    </location>
</feature>
<dbReference type="GO" id="GO:0008559">
    <property type="term" value="F:ABC-type xenobiotic transporter activity"/>
    <property type="evidence" value="ECO:0007669"/>
    <property type="project" value="UniProtKB-EC"/>
</dbReference>
<feature type="transmembrane region" description="Helical" evidence="13">
    <location>
        <begin position="129"/>
        <end position="147"/>
    </location>
</feature>
<feature type="transmembrane region" description="Helical" evidence="13">
    <location>
        <begin position="1134"/>
        <end position="1152"/>
    </location>
</feature>
<dbReference type="FunFam" id="3.40.50.300:FF:001048">
    <property type="entry name" value="ABC transporter C family member 4"/>
    <property type="match status" value="1"/>
</dbReference>
<evidence type="ECO:0000259" key="14">
    <source>
        <dbReference type="PROSITE" id="PS50893"/>
    </source>
</evidence>
<keyword evidence="4" id="KW-0813">Transport</keyword>
<feature type="transmembrane region" description="Helical" evidence="13">
    <location>
        <begin position="978"/>
        <end position="1003"/>
    </location>
</feature>
<keyword evidence="11 13" id="KW-0472">Membrane</keyword>
<dbReference type="EC" id="7.6.2.2" evidence="3"/>
<proteinExistence type="inferred from homology"/>
<protein>
    <recommendedName>
        <fullName evidence="3">ABC-type xenobiotic transporter</fullName>
        <ecNumber evidence="3">7.6.2.2</ecNumber>
    </recommendedName>
</protein>
<dbReference type="InterPro" id="IPR017871">
    <property type="entry name" value="ABC_transporter-like_CS"/>
</dbReference>
<dbReference type="CDD" id="cd18580">
    <property type="entry name" value="ABC_6TM_ABCC_D2"/>
    <property type="match status" value="1"/>
</dbReference>
<evidence type="ECO:0000313" key="16">
    <source>
        <dbReference type="EMBL" id="CAI8590103.1"/>
    </source>
</evidence>
<evidence type="ECO:0000256" key="6">
    <source>
        <dbReference type="ARBA" id="ARBA00022737"/>
    </source>
</evidence>
<feature type="transmembrane region" description="Helical" evidence="13">
    <location>
        <begin position="474"/>
        <end position="497"/>
    </location>
</feature>
<dbReference type="CDD" id="cd18579">
    <property type="entry name" value="ABC_6TM_ABCC_D1"/>
    <property type="match status" value="1"/>
</dbReference>
<keyword evidence="7" id="KW-0547">Nucleotide-binding</keyword>
<organism evidence="16 17">
    <name type="scientific">Vicia faba</name>
    <name type="common">Broad bean</name>
    <name type="synonym">Faba vulgaris</name>
    <dbReference type="NCBI Taxonomy" id="3906"/>
    <lineage>
        <taxon>Eukaryota</taxon>
        <taxon>Viridiplantae</taxon>
        <taxon>Streptophyta</taxon>
        <taxon>Embryophyta</taxon>
        <taxon>Tracheophyta</taxon>
        <taxon>Spermatophyta</taxon>
        <taxon>Magnoliopsida</taxon>
        <taxon>eudicotyledons</taxon>
        <taxon>Gunneridae</taxon>
        <taxon>Pentapetalae</taxon>
        <taxon>rosids</taxon>
        <taxon>fabids</taxon>
        <taxon>Fabales</taxon>
        <taxon>Fabaceae</taxon>
        <taxon>Papilionoideae</taxon>
        <taxon>50 kb inversion clade</taxon>
        <taxon>NPAAA clade</taxon>
        <taxon>Hologalegina</taxon>
        <taxon>IRL clade</taxon>
        <taxon>Fabeae</taxon>
        <taxon>Vicia</taxon>
    </lineage>
</organism>
<dbReference type="GO" id="GO:0005524">
    <property type="term" value="F:ATP binding"/>
    <property type="evidence" value="ECO:0007669"/>
    <property type="project" value="UniProtKB-KW"/>
</dbReference>
<feature type="domain" description="ABC transporter" evidence="14">
    <location>
        <begin position="1191"/>
        <end position="1425"/>
    </location>
</feature>
<dbReference type="FunFam" id="1.20.1560.10:FF:000003">
    <property type="entry name" value="ABC transporter C family member 10"/>
    <property type="match status" value="1"/>
</dbReference>
<feature type="transmembrane region" description="Helical" evidence="13">
    <location>
        <begin position="871"/>
        <end position="893"/>
    </location>
</feature>
<feature type="domain" description="ABC transmembrane type-1" evidence="15">
    <location>
        <begin position="308"/>
        <end position="538"/>
    </location>
</feature>
<dbReference type="SUPFAM" id="SSF90123">
    <property type="entry name" value="ABC transporter transmembrane region"/>
    <property type="match status" value="2"/>
</dbReference>
<evidence type="ECO:0000256" key="4">
    <source>
        <dbReference type="ARBA" id="ARBA00022448"/>
    </source>
</evidence>
<keyword evidence="9" id="KW-1278">Translocase</keyword>
<dbReference type="GO" id="GO:0016887">
    <property type="term" value="F:ATP hydrolysis activity"/>
    <property type="evidence" value="ECO:0007669"/>
    <property type="project" value="InterPro"/>
</dbReference>
<sequence>MSSSSSWLTSPSCTLFPIDSSSSTPNPILQWLTFLFLSPCPQRLVLSALDFLFLLSLLALAAHKLYSTSNSTSSITKPLLQEKDSDYRITFWFKLPLLVTTLLAITYTVLGVLAFTQTNNVTSWKQIEALFRLFQAIVNIVILILMIHEKKFKSFKHPLSLRIYWVANFVIATLFAASAIVRIVTVSEEKMELSLRIDDIFSLVNLPLSVFFFVISIKGSSGIHVIRISDEVAIYPSISRDRTLSPYACSSFLSKSVWFWIIPLLNKGYKTPLNLEDVPSLPLEFRAEKISELFQNNWPKPDENTKSVEVLSVHHYNFHSQKLGMLIRSSIITSVYKKGLRLSSSSRQTHGTGQIVNHMAVDAQQLSDMMMQFHPIWLMPLQVTAALALIYSYIGVSALAAFLGTAVVFLFTTYRTKSSNSFQVQIMKSRDLRLKATSELLNNMRVIKFQAWEEYFGNKIQEFREAEHGWIGKFLYNFAVNFGVLSAATLVVTVLTFGTATFIGIRLNPGTFFPIISIIKILQEPLRTFPQALMMVSQATISLGRLDEFMTSEEMDENAVQKEQNCDDDVAVEIKDGKFSWDDNDENDGLRVDELEIKKGNHAAVVGTVGSGKSSLLASLLGEMFKISGKVRVCGTTAYVAQTSWIQNATIKENILFGLPMNMDKYMEALRVCCLEKDLEMMEYGDETEIGERGINLSGGQKQRIQLARAVYQDTDIYLLDDVFSAVDAQTGSFIFKECIMGTLKDKTVLLVTHQVDFLHNVDSIMVMREGRVVQSGKYDELLKAGLDFGALVAAHESSMEIEETGDKTSDDSAQTPKLARIALKEKESGGEKQFSQDQSNKTAAKLIEDEGRETGHVSLKVYKQYFTEAFGWWGIALVVAMSAGWVLSFLAGDYWLAIATSDDSGILSFTFIFVYAAIAVVACIVLIGRAFMYTYLGLKTSQSFFIGMLQSILHAPMSFFDTTPSGRILSRASTDILWVDITIPMFTNFVMIAYLSLFSILIVTCQNSWVTVFLVIPLVWLYNWYRKYYLATSRELTRLDSITKAPVIHHFSETLSGVMTIRSLRKQNEFCDENIDRVNASLRMDFHNNGANEWLGFRLDYMGVVFLCTATSFMIFFPSTIVKPEYVGMSLSYGLSLSGLLSFAITMSCNVENKMVSVERIKQFTNLPPEAPWKIADKSVPQNWPSHGTIELNNLQVRYRPNTPLVLKGVSLTIQGGEKVGVVGRTGSGKSTLIQVLFRLIEPSAGNIIIDGIDISTVGLHDLRSRFGIIPQDPVLFQGTVRTNIDPLGLYSEDEIWKSLERCQLKEVVAAKPEKLEALVVDGGDNWSVGQRQLLCLGRIMLKRSKILFMDEATASVDSQTDVVIQKIIRVDFADRTIISIAHRIPTVMDCDKVLVIDAGLAKEYEKPSHLVERASLFGALVKEYSNRST</sequence>
<dbReference type="InterPro" id="IPR003593">
    <property type="entry name" value="AAA+_ATPase"/>
</dbReference>
<evidence type="ECO:0000259" key="15">
    <source>
        <dbReference type="PROSITE" id="PS50929"/>
    </source>
</evidence>
<name>A0AAV0YYG1_VICFA</name>
<evidence type="ECO:0000256" key="8">
    <source>
        <dbReference type="ARBA" id="ARBA00022840"/>
    </source>
</evidence>
<dbReference type="Pfam" id="PF00664">
    <property type="entry name" value="ABC_membrane"/>
    <property type="match status" value="2"/>
</dbReference>
<comment type="catalytic activity">
    <reaction evidence="12">
        <text>ATP + H2O + xenobioticSide 1 = ADP + phosphate + xenobioticSide 2.</text>
        <dbReference type="EC" id="7.6.2.2"/>
    </reaction>
</comment>
<dbReference type="PROSITE" id="PS00211">
    <property type="entry name" value="ABC_TRANSPORTER_1"/>
    <property type="match status" value="1"/>
</dbReference>
<comment type="subcellular location">
    <subcellularLocation>
        <location evidence="1">Membrane</location>
        <topology evidence="1">Multi-pass membrane protein</topology>
    </subcellularLocation>
</comment>
<evidence type="ECO:0000256" key="5">
    <source>
        <dbReference type="ARBA" id="ARBA00022692"/>
    </source>
</evidence>
<dbReference type="PANTHER" id="PTHR24223:SF382">
    <property type="entry name" value="ABC-TYPE XENOBIOTIC TRANSPORTER"/>
    <property type="match status" value="1"/>
</dbReference>
<dbReference type="PROSITE" id="PS50893">
    <property type="entry name" value="ABC_TRANSPORTER_2"/>
    <property type="match status" value="2"/>
</dbReference>
<evidence type="ECO:0000256" key="2">
    <source>
        <dbReference type="ARBA" id="ARBA00009726"/>
    </source>
</evidence>
<dbReference type="CDD" id="cd03250">
    <property type="entry name" value="ABCC_MRP_domain1"/>
    <property type="match status" value="1"/>
</dbReference>
<dbReference type="InterPro" id="IPR044726">
    <property type="entry name" value="ABCC_6TM_D2"/>
</dbReference>
<gene>
    <name evidence="16" type="ORF">VFH_I425480</name>
</gene>
<feature type="transmembrane region" description="Helical" evidence="13">
    <location>
        <begin position="913"/>
        <end position="937"/>
    </location>
</feature>
<dbReference type="Pfam" id="PF00005">
    <property type="entry name" value="ABC_tran"/>
    <property type="match status" value="2"/>
</dbReference>
<dbReference type="InterPro" id="IPR011527">
    <property type="entry name" value="ABC1_TM_dom"/>
</dbReference>
<dbReference type="PANTHER" id="PTHR24223">
    <property type="entry name" value="ATP-BINDING CASSETTE SUB-FAMILY C"/>
    <property type="match status" value="1"/>
</dbReference>
<keyword evidence="6" id="KW-0677">Repeat</keyword>
<dbReference type="InterPro" id="IPR003439">
    <property type="entry name" value="ABC_transporter-like_ATP-bd"/>
</dbReference>
<feature type="transmembrane region" description="Helical" evidence="13">
    <location>
        <begin position="1009"/>
        <end position="1026"/>
    </location>
</feature>
<feature type="transmembrane region" description="Helical" evidence="13">
    <location>
        <begin position="159"/>
        <end position="180"/>
    </location>
</feature>
<evidence type="ECO:0000256" key="13">
    <source>
        <dbReference type="SAM" id="Phobius"/>
    </source>
</evidence>
<dbReference type="SUPFAM" id="SSF52540">
    <property type="entry name" value="P-loop containing nucleoside triphosphate hydrolases"/>
    <property type="match status" value="2"/>
</dbReference>
<dbReference type="GO" id="GO:0016020">
    <property type="term" value="C:membrane"/>
    <property type="evidence" value="ECO:0007669"/>
    <property type="project" value="UniProtKB-SubCell"/>
</dbReference>
<evidence type="ECO:0000313" key="17">
    <source>
        <dbReference type="Proteomes" id="UP001157006"/>
    </source>
</evidence>
<dbReference type="EMBL" id="OX451736">
    <property type="protein sequence ID" value="CAI8590103.1"/>
    <property type="molecule type" value="Genomic_DNA"/>
</dbReference>
<feature type="domain" description="ABC transmembrane type-1" evidence="15">
    <location>
        <begin position="877"/>
        <end position="1154"/>
    </location>
</feature>
<dbReference type="Gene3D" id="3.40.50.300">
    <property type="entry name" value="P-loop containing nucleotide triphosphate hydrolases"/>
    <property type="match status" value="2"/>
</dbReference>
<dbReference type="Proteomes" id="UP001157006">
    <property type="component" value="Chromosome 1L"/>
</dbReference>
<dbReference type="CDD" id="cd03244">
    <property type="entry name" value="ABCC_MRP_domain2"/>
    <property type="match status" value="1"/>
</dbReference>
<keyword evidence="10 13" id="KW-1133">Transmembrane helix</keyword>
<dbReference type="InterPro" id="IPR027417">
    <property type="entry name" value="P-loop_NTPase"/>
</dbReference>
<dbReference type="FunFam" id="1.20.1560.10:FF:000002">
    <property type="entry name" value="ABC transporter C family member 5"/>
    <property type="match status" value="1"/>
</dbReference>
<evidence type="ECO:0000256" key="10">
    <source>
        <dbReference type="ARBA" id="ARBA00022989"/>
    </source>
</evidence>
<dbReference type="PROSITE" id="PS50929">
    <property type="entry name" value="ABC_TM1F"/>
    <property type="match status" value="2"/>
</dbReference>
<feature type="transmembrane region" description="Helical" evidence="13">
    <location>
        <begin position="95"/>
        <end position="117"/>
    </location>
</feature>
<accession>A0AAV0YYG1</accession>
<evidence type="ECO:0000256" key="9">
    <source>
        <dbReference type="ARBA" id="ARBA00022967"/>
    </source>
</evidence>
<feature type="transmembrane region" description="Helical" evidence="13">
    <location>
        <begin position="44"/>
        <end position="62"/>
    </location>
</feature>